<protein>
    <submittedName>
        <fullName evidence="1">Uncharacterized protein</fullName>
    </submittedName>
</protein>
<dbReference type="Proteomes" id="UP000076871">
    <property type="component" value="Unassembled WGS sequence"/>
</dbReference>
<organism evidence="1 2">
    <name type="scientific">Laetiporus sulphureus 93-53</name>
    <dbReference type="NCBI Taxonomy" id="1314785"/>
    <lineage>
        <taxon>Eukaryota</taxon>
        <taxon>Fungi</taxon>
        <taxon>Dikarya</taxon>
        <taxon>Basidiomycota</taxon>
        <taxon>Agaricomycotina</taxon>
        <taxon>Agaricomycetes</taxon>
        <taxon>Polyporales</taxon>
        <taxon>Laetiporus</taxon>
    </lineage>
</organism>
<dbReference type="InParanoid" id="A0A165DI97"/>
<name>A0A165DI97_9APHY</name>
<keyword evidence="2" id="KW-1185">Reference proteome</keyword>
<evidence type="ECO:0000313" key="1">
    <source>
        <dbReference type="EMBL" id="KZT04942.1"/>
    </source>
</evidence>
<dbReference type="GeneID" id="63818764"/>
<evidence type="ECO:0000313" key="2">
    <source>
        <dbReference type="Proteomes" id="UP000076871"/>
    </source>
</evidence>
<sequence length="205" mass="22512">MHGVLFTVSSGSLGDVHLCFDICGNTKESTLESILNTCLPSVCSQIDKLLSSDTFKDLKSISLLVAVDRLTKAVPDAKQWEEQLAPRFPGLVKRGIFHATARVNLIKYIAHMVHSARTREIGGSVLKSSREHASRKAACSFVTVHSIIFRCCRLHCSCANFDSLSRCLIELPSLHISPRGCANWCKAAEEAFGTFRACAGRYLVI</sequence>
<gene>
    <name evidence="1" type="ORF">LAESUDRAFT_247881</name>
</gene>
<reference evidence="1 2" key="1">
    <citation type="journal article" date="2016" name="Mol. Biol. Evol.">
        <title>Comparative Genomics of Early-Diverging Mushroom-Forming Fungi Provides Insights into the Origins of Lignocellulose Decay Capabilities.</title>
        <authorList>
            <person name="Nagy L.G."/>
            <person name="Riley R."/>
            <person name="Tritt A."/>
            <person name="Adam C."/>
            <person name="Daum C."/>
            <person name="Floudas D."/>
            <person name="Sun H."/>
            <person name="Yadav J.S."/>
            <person name="Pangilinan J."/>
            <person name="Larsson K.H."/>
            <person name="Matsuura K."/>
            <person name="Barry K."/>
            <person name="Labutti K."/>
            <person name="Kuo R."/>
            <person name="Ohm R.A."/>
            <person name="Bhattacharya S.S."/>
            <person name="Shirouzu T."/>
            <person name="Yoshinaga Y."/>
            <person name="Martin F.M."/>
            <person name="Grigoriev I.V."/>
            <person name="Hibbett D.S."/>
        </authorList>
    </citation>
    <scope>NUCLEOTIDE SEQUENCE [LARGE SCALE GENOMIC DNA]</scope>
    <source>
        <strain evidence="1 2">93-53</strain>
    </source>
</reference>
<dbReference type="AlphaFoldDB" id="A0A165DI97"/>
<dbReference type="RefSeq" id="XP_040762682.1">
    <property type="nucleotide sequence ID" value="XM_040901732.1"/>
</dbReference>
<dbReference type="EMBL" id="KV427633">
    <property type="protein sequence ID" value="KZT04942.1"/>
    <property type="molecule type" value="Genomic_DNA"/>
</dbReference>
<proteinExistence type="predicted"/>
<accession>A0A165DI97</accession>